<organism evidence="3 4">
    <name type="scientific">Popillia japonica</name>
    <name type="common">Japanese beetle</name>
    <dbReference type="NCBI Taxonomy" id="7064"/>
    <lineage>
        <taxon>Eukaryota</taxon>
        <taxon>Metazoa</taxon>
        <taxon>Ecdysozoa</taxon>
        <taxon>Arthropoda</taxon>
        <taxon>Hexapoda</taxon>
        <taxon>Insecta</taxon>
        <taxon>Pterygota</taxon>
        <taxon>Neoptera</taxon>
        <taxon>Endopterygota</taxon>
        <taxon>Coleoptera</taxon>
        <taxon>Polyphaga</taxon>
        <taxon>Scarabaeiformia</taxon>
        <taxon>Scarabaeidae</taxon>
        <taxon>Rutelinae</taxon>
        <taxon>Popillia</taxon>
    </lineage>
</organism>
<gene>
    <name evidence="3" type="ORF">QE152_g22195</name>
</gene>
<proteinExistence type="predicted"/>
<dbReference type="Gene3D" id="3.60.10.10">
    <property type="entry name" value="Endonuclease/exonuclease/phosphatase"/>
    <property type="match status" value="1"/>
</dbReference>
<dbReference type="Gene3D" id="4.10.60.10">
    <property type="entry name" value="Zinc finger, CCHC-type"/>
    <property type="match status" value="1"/>
</dbReference>
<evidence type="ECO:0000259" key="2">
    <source>
        <dbReference type="SMART" id="SM00343"/>
    </source>
</evidence>
<dbReference type="SUPFAM" id="SSF57756">
    <property type="entry name" value="Retrovirus zinc finger-like domains"/>
    <property type="match status" value="1"/>
</dbReference>
<dbReference type="EMBL" id="JASPKY010000212">
    <property type="protein sequence ID" value="KAK9720246.1"/>
    <property type="molecule type" value="Genomic_DNA"/>
</dbReference>
<evidence type="ECO:0000313" key="3">
    <source>
        <dbReference type="EMBL" id="KAK9720246.1"/>
    </source>
</evidence>
<dbReference type="AlphaFoldDB" id="A0AAW1KL04"/>
<comment type="caution">
    <text evidence="3">The sequence shown here is derived from an EMBL/GenBank/DDBJ whole genome shotgun (WGS) entry which is preliminary data.</text>
</comment>
<dbReference type="SUPFAM" id="SSF56219">
    <property type="entry name" value="DNase I-like"/>
    <property type="match status" value="1"/>
</dbReference>
<reference evidence="3 4" key="1">
    <citation type="journal article" date="2024" name="BMC Genomics">
        <title>De novo assembly and annotation of Popillia japonica's genome with initial clues to its potential as an invasive pest.</title>
        <authorList>
            <person name="Cucini C."/>
            <person name="Boschi S."/>
            <person name="Funari R."/>
            <person name="Cardaioli E."/>
            <person name="Iannotti N."/>
            <person name="Marturano G."/>
            <person name="Paoli F."/>
            <person name="Bruttini M."/>
            <person name="Carapelli A."/>
            <person name="Frati F."/>
            <person name="Nardi F."/>
        </authorList>
    </citation>
    <scope>NUCLEOTIDE SEQUENCE [LARGE SCALE GENOMIC DNA]</scope>
    <source>
        <strain evidence="3">DMR45628</strain>
    </source>
</reference>
<sequence>MQLQDIEIVSIRPTQYGGQNSTVVLNKQWANELCKRGTIRIGWTPRHVRQRINITRCYRCLEFGHHKWECKGKDNTATCLKCENSDHRAKECTGESYCLICRKNGHRADRTRCPYYRKLIHEKTKELANEKGRRKDSTKTNSEKRQARLRSNSGRTYALHDMAYATAKQHDIQINVGRTYALHDMAYATAKQHDMDILFVCEPNKKRVKDTNWIKDTRTDVAALILTKNVEVIGHSAGDGHLVLELETCDIVCCYVSPNIEMHQYELKVVNIMIYLLAFHTLRRASMLMMHRFW</sequence>
<keyword evidence="4" id="KW-1185">Reference proteome</keyword>
<evidence type="ECO:0000256" key="1">
    <source>
        <dbReference type="SAM" id="MobiDB-lite"/>
    </source>
</evidence>
<dbReference type="InterPro" id="IPR036691">
    <property type="entry name" value="Endo/exonu/phosph_ase_sf"/>
</dbReference>
<dbReference type="GO" id="GO:0008270">
    <property type="term" value="F:zinc ion binding"/>
    <property type="evidence" value="ECO:0007669"/>
    <property type="project" value="InterPro"/>
</dbReference>
<dbReference type="InterPro" id="IPR001878">
    <property type="entry name" value="Znf_CCHC"/>
</dbReference>
<dbReference type="GO" id="GO:0003676">
    <property type="term" value="F:nucleic acid binding"/>
    <property type="evidence" value="ECO:0007669"/>
    <property type="project" value="InterPro"/>
</dbReference>
<feature type="domain" description="CCHC-type" evidence="2">
    <location>
        <begin position="56"/>
        <end position="72"/>
    </location>
</feature>
<name>A0AAW1KL04_POPJA</name>
<feature type="region of interest" description="Disordered" evidence="1">
    <location>
        <begin position="126"/>
        <end position="150"/>
    </location>
</feature>
<dbReference type="SMART" id="SM00343">
    <property type="entry name" value="ZnF_C2HC"/>
    <property type="match status" value="3"/>
</dbReference>
<evidence type="ECO:0000313" key="4">
    <source>
        <dbReference type="Proteomes" id="UP001458880"/>
    </source>
</evidence>
<protein>
    <recommendedName>
        <fullName evidence="2">CCHC-type domain-containing protein</fullName>
    </recommendedName>
</protein>
<feature type="domain" description="CCHC-type" evidence="2">
    <location>
        <begin position="97"/>
        <end position="115"/>
    </location>
</feature>
<dbReference type="Proteomes" id="UP001458880">
    <property type="component" value="Unassembled WGS sequence"/>
</dbReference>
<dbReference type="InterPro" id="IPR036875">
    <property type="entry name" value="Znf_CCHC_sf"/>
</dbReference>
<feature type="domain" description="CCHC-type" evidence="2">
    <location>
        <begin position="78"/>
        <end position="94"/>
    </location>
</feature>
<accession>A0AAW1KL04</accession>
<feature type="compositionally biased region" description="Basic and acidic residues" evidence="1">
    <location>
        <begin position="126"/>
        <end position="146"/>
    </location>
</feature>